<dbReference type="RefSeq" id="WP_161448654.1">
    <property type="nucleotide sequence ID" value="NZ_WYDN01000005.1"/>
</dbReference>
<feature type="transmembrane region" description="Helical" evidence="1">
    <location>
        <begin position="40"/>
        <end position="63"/>
    </location>
</feature>
<reference evidence="2 3" key="1">
    <citation type="submission" date="2020-01" db="EMBL/GenBank/DDBJ databases">
        <title>Glutamicibacter soli M275.</title>
        <authorList>
            <person name="Meng X."/>
        </authorList>
    </citation>
    <scope>NUCLEOTIDE SEQUENCE [LARGE SCALE GENOMIC DNA]</scope>
    <source>
        <strain evidence="2 3">M275</strain>
    </source>
</reference>
<dbReference type="Proteomes" id="UP000477543">
    <property type="component" value="Unassembled WGS sequence"/>
</dbReference>
<organism evidence="2 3">
    <name type="scientific">Glutamicibacter soli</name>
    <dbReference type="NCBI Taxonomy" id="453836"/>
    <lineage>
        <taxon>Bacteria</taxon>
        <taxon>Bacillati</taxon>
        <taxon>Actinomycetota</taxon>
        <taxon>Actinomycetes</taxon>
        <taxon>Micrococcales</taxon>
        <taxon>Micrococcaceae</taxon>
        <taxon>Glutamicibacter</taxon>
    </lineage>
</organism>
<dbReference type="AlphaFoldDB" id="A0A6L9G424"/>
<proteinExistence type="predicted"/>
<name>A0A6L9G424_9MICC</name>
<sequence>MLPVTRRPAWWLLAPAVVLVVLYVQQYVPSLQIIAHREAAVAASALLLIFSASLVSTTAALEVGRDRASCGMTEIPVRSKIEVVAARLWPCLVAGTIVQISGIFVLLDKAGSAPDRFPVLITVGLLCALLFHSGIGVFLGTWLRPRFAVPFALVLSYLWLGFAWSFDFVPVRYLAGLALEGCCSPSETVDVSAVVALIVFSLVGFVGLVLMADGVGSKKLMPRGNRNWLRLVAGIATLGLGTSLGLFAARDVGVNPVVARPPSDTQCSNSVPEVCLFPTQLARGDTRHVYADTFTVLAARGMPKVTQVFSISGEHEPVLSAQGVANVVAAPGQSRAAALESAASTFAVAASNAECGDEVSTDIYGWSEVLKVWSVQAAALQILDSEELEGIPDTNFLESISEPGETDFAQQWQVLSGFDEQSQNDWAASTYRQLSQCQVPERLGDGPR</sequence>
<protein>
    <submittedName>
        <fullName evidence="2">Uncharacterized protein</fullName>
    </submittedName>
</protein>
<feature type="transmembrane region" description="Helical" evidence="1">
    <location>
        <begin position="84"/>
        <end position="107"/>
    </location>
</feature>
<gene>
    <name evidence="2" type="ORF">GT020_08220</name>
</gene>
<feature type="transmembrane region" description="Helical" evidence="1">
    <location>
        <begin position="228"/>
        <end position="249"/>
    </location>
</feature>
<feature type="transmembrane region" description="Helical" evidence="1">
    <location>
        <begin position="194"/>
        <end position="216"/>
    </location>
</feature>
<keyword evidence="1" id="KW-0812">Transmembrane</keyword>
<feature type="transmembrane region" description="Helical" evidence="1">
    <location>
        <begin position="147"/>
        <end position="166"/>
    </location>
</feature>
<evidence type="ECO:0000313" key="2">
    <source>
        <dbReference type="EMBL" id="NAZ16048.1"/>
    </source>
</evidence>
<dbReference type="EMBL" id="WYDN01000005">
    <property type="protein sequence ID" value="NAZ16048.1"/>
    <property type="molecule type" value="Genomic_DNA"/>
</dbReference>
<comment type="caution">
    <text evidence="2">The sequence shown here is derived from an EMBL/GenBank/DDBJ whole genome shotgun (WGS) entry which is preliminary data.</text>
</comment>
<feature type="transmembrane region" description="Helical" evidence="1">
    <location>
        <begin position="119"/>
        <end position="140"/>
    </location>
</feature>
<accession>A0A6L9G424</accession>
<keyword evidence="1" id="KW-1133">Transmembrane helix</keyword>
<feature type="transmembrane region" description="Helical" evidence="1">
    <location>
        <begin position="9"/>
        <end position="28"/>
    </location>
</feature>
<evidence type="ECO:0000256" key="1">
    <source>
        <dbReference type="SAM" id="Phobius"/>
    </source>
</evidence>
<evidence type="ECO:0000313" key="3">
    <source>
        <dbReference type="Proteomes" id="UP000477543"/>
    </source>
</evidence>
<keyword evidence="1" id="KW-0472">Membrane</keyword>